<dbReference type="AlphaFoldDB" id="A0A4U6WI49"/>
<dbReference type="Gramene" id="TKW40989">
    <property type="protein sequence ID" value="TKW40989"/>
    <property type="gene ID" value="SEVIR_1G284050v2"/>
</dbReference>
<name>A0A4U6WI49_SETVI</name>
<sequence>MSKPWKKLRVTTRFSPGPPSLFSLHPAPAAVQCKNSKLIKSSSSAVASPLHSLDLPRNTRALPFLAHAEAKHATGRHQGSSLALILAVLVLLFSRGPPRSRDPPAT</sequence>
<gene>
    <name evidence="1" type="ORF">SEVIR_1G284050v2</name>
</gene>
<keyword evidence="2" id="KW-1185">Reference proteome</keyword>
<evidence type="ECO:0000313" key="1">
    <source>
        <dbReference type="EMBL" id="TKW40989.1"/>
    </source>
</evidence>
<reference evidence="1" key="1">
    <citation type="submission" date="2019-03" db="EMBL/GenBank/DDBJ databases">
        <title>WGS assembly of Setaria viridis.</title>
        <authorList>
            <person name="Huang P."/>
            <person name="Jenkins J."/>
            <person name="Grimwood J."/>
            <person name="Barry K."/>
            <person name="Healey A."/>
            <person name="Mamidi S."/>
            <person name="Sreedasyam A."/>
            <person name="Shu S."/>
            <person name="Feldman M."/>
            <person name="Wu J."/>
            <person name="Yu Y."/>
            <person name="Chen C."/>
            <person name="Johnson J."/>
            <person name="Rokhsar D."/>
            <person name="Baxter I."/>
            <person name="Schmutz J."/>
            <person name="Brutnell T."/>
            <person name="Kellogg E."/>
        </authorList>
    </citation>
    <scope>NUCLEOTIDE SEQUENCE [LARGE SCALE GENOMIC DNA]</scope>
</reference>
<proteinExistence type="predicted"/>
<dbReference type="EMBL" id="CM016552">
    <property type="protein sequence ID" value="TKW40989.1"/>
    <property type="molecule type" value="Genomic_DNA"/>
</dbReference>
<accession>A0A4U6WI49</accession>
<organism evidence="1 2">
    <name type="scientific">Setaria viridis</name>
    <name type="common">Green bristlegrass</name>
    <name type="synonym">Setaria italica subsp. viridis</name>
    <dbReference type="NCBI Taxonomy" id="4556"/>
    <lineage>
        <taxon>Eukaryota</taxon>
        <taxon>Viridiplantae</taxon>
        <taxon>Streptophyta</taxon>
        <taxon>Embryophyta</taxon>
        <taxon>Tracheophyta</taxon>
        <taxon>Spermatophyta</taxon>
        <taxon>Magnoliopsida</taxon>
        <taxon>Liliopsida</taxon>
        <taxon>Poales</taxon>
        <taxon>Poaceae</taxon>
        <taxon>PACMAD clade</taxon>
        <taxon>Panicoideae</taxon>
        <taxon>Panicodae</taxon>
        <taxon>Paniceae</taxon>
        <taxon>Cenchrinae</taxon>
        <taxon>Setaria</taxon>
    </lineage>
</organism>
<dbReference type="Proteomes" id="UP000298652">
    <property type="component" value="Chromosome 1"/>
</dbReference>
<evidence type="ECO:0000313" key="2">
    <source>
        <dbReference type="Proteomes" id="UP000298652"/>
    </source>
</evidence>
<protein>
    <submittedName>
        <fullName evidence="1">Uncharacterized protein</fullName>
    </submittedName>
</protein>